<accession>A0A7C5I4Q4</accession>
<organism evidence="3">
    <name type="scientific">candidate division WOR-3 bacterium</name>
    <dbReference type="NCBI Taxonomy" id="2052148"/>
    <lineage>
        <taxon>Bacteria</taxon>
        <taxon>Bacteria division WOR-3</taxon>
    </lineage>
</organism>
<dbReference type="PRINTS" id="PR00368">
    <property type="entry name" value="FADPNR"/>
</dbReference>
<proteinExistence type="predicted"/>
<evidence type="ECO:0000259" key="2">
    <source>
        <dbReference type="Pfam" id="PF07992"/>
    </source>
</evidence>
<dbReference type="InterPro" id="IPR051691">
    <property type="entry name" value="Metab_Enz_Cyan_OpOx_G3PDH"/>
</dbReference>
<dbReference type="AlphaFoldDB" id="A0A7C5I4Q4"/>
<keyword evidence="1" id="KW-0560">Oxidoreductase</keyword>
<dbReference type="Gene3D" id="3.50.50.60">
    <property type="entry name" value="FAD/NAD(P)-binding domain"/>
    <property type="match status" value="2"/>
</dbReference>
<evidence type="ECO:0000313" key="3">
    <source>
        <dbReference type="EMBL" id="HHF58269.1"/>
    </source>
</evidence>
<gene>
    <name evidence="3" type="ORF">ENL41_02465</name>
</gene>
<name>A0A7C5I4Q4_UNCW3</name>
<dbReference type="Pfam" id="PF07992">
    <property type="entry name" value="Pyr_redox_2"/>
    <property type="match status" value="1"/>
</dbReference>
<sequence>MEYVDVAIIGGGPAGMAAAVAAKENGAERVMIIERDRGLGGILQQCIHPGFGLHYFKEELTGPEYAERFIRKVEELGIETKLDTMVLDIDKSRKIHYVNPEEGVGYLEAGAVVLAMGCRERTRGAINIPGTRPAGIFTAGTAQRLINMDGLIPGRKLVILGSGDVGLIMARRFTLEGAEVKAVVEIMPYPNGLARNIMQCLIDFDIPLLLSHTVTRIFGKERVEGVEISQVDENFNPIPGTEEYIECDTLLLSVGLIPENELSEKAGVELDPVTNGPVVDEFRQTSLEGIFAAGNVLQVHDLVDDVSKEAEIAGRSASLYAKGELRAREILMKAIPGENVRYVVPQVLRRGDGHVEFFMRVTKPMERVRVVIRNSDVSFKRLFARPGEMMKVKVRENHFKKLKGKKEIIFDIVEDDD</sequence>
<dbReference type="EMBL" id="DRTV01000174">
    <property type="protein sequence ID" value="HHF58269.1"/>
    <property type="molecule type" value="Genomic_DNA"/>
</dbReference>
<dbReference type="GO" id="GO:0016491">
    <property type="term" value="F:oxidoreductase activity"/>
    <property type="evidence" value="ECO:0007669"/>
    <property type="project" value="UniProtKB-KW"/>
</dbReference>
<dbReference type="PANTHER" id="PTHR42949">
    <property type="entry name" value="ANAEROBIC GLYCEROL-3-PHOSPHATE DEHYDROGENASE SUBUNIT B"/>
    <property type="match status" value="1"/>
</dbReference>
<reference evidence="3" key="1">
    <citation type="journal article" date="2020" name="mSystems">
        <title>Genome- and Community-Level Interaction Insights into Carbon Utilization and Element Cycling Functions of Hydrothermarchaeota in Hydrothermal Sediment.</title>
        <authorList>
            <person name="Zhou Z."/>
            <person name="Liu Y."/>
            <person name="Xu W."/>
            <person name="Pan J."/>
            <person name="Luo Z.H."/>
            <person name="Li M."/>
        </authorList>
    </citation>
    <scope>NUCLEOTIDE SEQUENCE [LARGE SCALE GENOMIC DNA]</scope>
    <source>
        <strain evidence="3">HyVt-94</strain>
    </source>
</reference>
<feature type="domain" description="FAD/NAD(P)-binding" evidence="2">
    <location>
        <begin position="5"/>
        <end position="300"/>
    </location>
</feature>
<dbReference type="InterPro" id="IPR036188">
    <property type="entry name" value="FAD/NAD-bd_sf"/>
</dbReference>
<protein>
    <submittedName>
        <fullName evidence="3">FAD-dependent oxidoreductase</fullName>
    </submittedName>
</protein>
<evidence type="ECO:0000256" key="1">
    <source>
        <dbReference type="ARBA" id="ARBA00023002"/>
    </source>
</evidence>
<dbReference type="PANTHER" id="PTHR42949:SF3">
    <property type="entry name" value="ANAEROBIC GLYCEROL-3-PHOSPHATE DEHYDROGENASE SUBUNIT B"/>
    <property type="match status" value="1"/>
</dbReference>
<comment type="caution">
    <text evidence="3">The sequence shown here is derived from an EMBL/GenBank/DDBJ whole genome shotgun (WGS) entry which is preliminary data.</text>
</comment>
<dbReference type="PRINTS" id="PR00411">
    <property type="entry name" value="PNDRDTASEI"/>
</dbReference>
<dbReference type="InterPro" id="IPR023753">
    <property type="entry name" value="FAD/NAD-binding_dom"/>
</dbReference>
<dbReference type="Proteomes" id="UP000886014">
    <property type="component" value="Unassembled WGS sequence"/>
</dbReference>
<dbReference type="SUPFAM" id="SSF51905">
    <property type="entry name" value="FAD/NAD(P)-binding domain"/>
    <property type="match status" value="1"/>
</dbReference>